<dbReference type="AlphaFoldDB" id="A0A0K1JE54"/>
<evidence type="ECO:0000313" key="2">
    <source>
        <dbReference type="Proteomes" id="UP000066480"/>
    </source>
</evidence>
<dbReference type="InterPro" id="IPR011991">
    <property type="entry name" value="ArsR-like_HTH"/>
</dbReference>
<dbReference type="RefSeq" id="WP_052589564.1">
    <property type="nucleotide sequence ID" value="NZ_CP011112.1"/>
</dbReference>
<dbReference type="Proteomes" id="UP000066480">
    <property type="component" value="Chromosome"/>
</dbReference>
<dbReference type="SUPFAM" id="SSF46785">
    <property type="entry name" value="Winged helix' DNA-binding domain"/>
    <property type="match status" value="1"/>
</dbReference>
<reference evidence="1 2" key="1">
    <citation type="submission" date="2015-03" db="EMBL/GenBank/DDBJ databases">
        <title>Luteipulveratus halotolerans sp. nov., a novel actinobacterium (Dermacoccaceae) from Sarawak, Malaysia.</title>
        <authorList>
            <person name="Juboi H."/>
            <person name="Basik A."/>
            <person name="Shamsul S.S."/>
            <person name="Arnold P."/>
            <person name="Schmitt E.K."/>
            <person name="Sanglier J.-J."/>
            <person name="Yeo T."/>
        </authorList>
    </citation>
    <scope>NUCLEOTIDE SEQUENCE [LARGE SCALE GENOMIC DNA]</scope>
    <source>
        <strain evidence="1 2">MN07-A0370</strain>
    </source>
</reference>
<dbReference type="CDD" id="cd00090">
    <property type="entry name" value="HTH_ARSR"/>
    <property type="match status" value="1"/>
</dbReference>
<accession>A0A0K1JE54</accession>
<proteinExistence type="predicted"/>
<dbReference type="EMBL" id="CP011112">
    <property type="protein sequence ID" value="AKU14997.1"/>
    <property type="molecule type" value="Genomic_DNA"/>
</dbReference>
<dbReference type="Gene3D" id="1.10.10.10">
    <property type="entry name" value="Winged helix-like DNA-binding domain superfamily/Winged helix DNA-binding domain"/>
    <property type="match status" value="1"/>
</dbReference>
<protein>
    <submittedName>
        <fullName evidence="1">Uncharacterized protein</fullName>
    </submittedName>
</protein>
<dbReference type="InterPro" id="IPR036390">
    <property type="entry name" value="WH_DNA-bd_sf"/>
</dbReference>
<sequence>MIELTVGGTSLGKARFVTDPIWETVASVAALRRPASRAMHRRLADLRLHARPEDIQLLTEVCGDPEWLPDFVTPVPQPRPGREPLEHLRSIASVDPARAEADLEDLRIAQPDSVAAAMDADELVVAVGAALVRYWEAVLAPLWKRLDAIGQADIAHRSLLTATDGLGVTIDGLHERLAWEDESIRITCSPNVNIDTAQGIWLVPSVFRWPGLMVQFGCEVPVISYPARGAGQLWERNVERPAGLDRLLGSTRARVLADADLPVTTTDLAASIGCAKATVSEHLTALSDAGLMQSWRHGRQVFYERTTLGDGLLTAAGLEPVMTPAPR</sequence>
<gene>
    <name evidence="1" type="ORF">VV02_02505</name>
</gene>
<keyword evidence="2" id="KW-1185">Reference proteome</keyword>
<dbReference type="OrthoDB" id="3460651at2"/>
<name>A0A0K1JE54_9MICO</name>
<dbReference type="KEGG" id="lmoi:VV02_02505"/>
<evidence type="ECO:0000313" key="1">
    <source>
        <dbReference type="EMBL" id="AKU14997.1"/>
    </source>
</evidence>
<organism evidence="1 2">
    <name type="scientific">Luteipulveratus mongoliensis</name>
    <dbReference type="NCBI Taxonomy" id="571913"/>
    <lineage>
        <taxon>Bacteria</taxon>
        <taxon>Bacillati</taxon>
        <taxon>Actinomycetota</taxon>
        <taxon>Actinomycetes</taxon>
        <taxon>Micrococcales</taxon>
        <taxon>Dermacoccaceae</taxon>
        <taxon>Luteipulveratus</taxon>
    </lineage>
</organism>
<dbReference type="STRING" id="571913.VV02_02505"/>
<dbReference type="InterPro" id="IPR036388">
    <property type="entry name" value="WH-like_DNA-bd_sf"/>
</dbReference>